<protein>
    <recommendedName>
        <fullName evidence="5">Pyrrolo-quinoline quinone repeat domain-containing protein</fullName>
    </recommendedName>
</protein>
<evidence type="ECO:0000313" key="6">
    <source>
        <dbReference type="EMBL" id="SVA80656.1"/>
    </source>
</evidence>
<dbReference type="SUPFAM" id="SSF50998">
    <property type="entry name" value="Quinoprotein alcohol dehydrogenase-like"/>
    <property type="match status" value="1"/>
</dbReference>
<evidence type="ECO:0000256" key="4">
    <source>
        <dbReference type="SAM" id="MobiDB-lite"/>
    </source>
</evidence>
<sequence>VKKLRPSVAFVLLVAGLVVWLAWLPPGPEYAGWRSDPPNQPAHEWPTADGFTGNHRSELRDITPDNVRHLEVAWIHRTGDVSQGGDGEASTAFQSTPVMVDGVLHVVTPFSRALALDPETGEELWSFDPHMDRSDSIQGKVTTRGHSVWTDSLASPGEECAQRVFLATFDAQLFSLDALSGRPCEAFGDQGWLDLGADVARIEGRRGQYKQTAPPAILRDVVVVGSSILDNRVADATSGVVRGFNVRTGVLLWSWEPLLEMGDTPENRTQLPPGAGNAWATLTADEQNDLVFVPTGSPSPDHYGVWRPGDNRYANSLVALQGTTGEVVWHYQMVHHDLWDYDIPSPPLLFTLRRDGVEIPAVVQSTKMGYLFFFHRLTGELLFPVEERPAPASDVPGEKAWPTQPVPVLPAPLHAQALTPEDAWGLTPLDRRSCRRRIEAVRSEGIFTPPSLQGSIAFPSFFGGMEWGGMAYDPSSGLLVTNTNRAAAVLTLVPSEQTSEVTLSRGGLLDMQTPTPYAIKRELLWSPIGLPCIKPPWGLLHAIDVRSGQLRWEIPLGGLNDLVKGLPTPTSWGSASLGGPLIAGGLVFIAGTLDSRIRAFDLATGELLWSDKLPAGGQATPLTYRARDGGRQYVVINAGGHSDLQTRLGDYVVAYALPVDSREVVRGRE</sequence>
<dbReference type="InterPro" id="IPR011047">
    <property type="entry name" value="Quinoprotein_ADH-like_sf"/>
</dbReference>
<proteinExistence type="inferred from homology"/>
<name>A0A381YUD9_9ZZZZ</name>
<keyword evidence="3" id="KW-0560">Oxidoreductase</keyword>
<dbReference type="Pfam" id="PF01011">
    <property type="entry name" value="PQQ"/>
    <property type="match status" value="1"/>
</dbReference>
<comment type="cofactor">
    <cofactor evidence="1">
        <name>pyrroloquinoline quinone</name>
        <dbReference type="ChEBI" id="CHEBI:58442"/>
    </cofactor>
</comment>
<dbReference type="InterPro" id="IPR018391">
    <property type="entry name" value="PQQ_b-propeller_rpt"/>
</dbReference>
<dbReference type="PANTHER" id="PTHR32303">
    <property type="entry name" value="QUINOPROTEIN ALCOHOL DEHYDROGENASE (CYTOCHROME C)"/>
    <property type="match status" value="1"/>
</dbReference>
<comment type="similarity">
    <text evidence="2">Belongs to the bacterial PQQ dehydrogenase family.</text>
</comment>
<gene>
    <name evidence="6" type="ORF">METZ01_LOCUS133510</name>
</gene>
<dbReference type="PANTHER" id="PTHR32303:SF4">
    <property type="entry name" value="QUINOPROTEIN GLUCOSE DEHYDROGENASE"/>
    <property type="match status" value="1"/>
</dbReference>
<evidence type="ECO:0000256" key="1">
    <source>
        <dbReference type="ARBA" id="ARBA00001931"/>
    </source>
</evidence>
<dbReference type="EMBL" id="UINC01019090">
    <property type="protein sequence ID" value="SVA80656.1"/>
    <property type="molecule type" value="Genomic_DNA"/>
</dbReference>
<dbReference type="GO" id="GO:0016020">
    <property type="term" value="C:membrane"/>
    <property type="evidence" value="ECO:0007669"/>
    <property type="project" value="InterPro"/>
</dbReference>
<dbReference type="GO" id="GO:0048038">
    <property type="term" value="F:quinone binding"/>
    <property type="evidence" value="ECO:0007669"/>
    <property type="project" value="InterPro"/>
</dbReference>
<feature type="non-terminal residue" evidence="6">
    <location>
        <position position="1"/>
    </location>
</feature>
<dbReference type="GO" id="GO:0016614">
    <property type="term" value="F:oxidoreductase activity, acting on CH-OH group of donors"/>
    <property type="evidence" value="ECO:0007669"/>
    <property type="project" value="InterPro"/>
</dbReference>
<dbReference type="Gene3D" id="2.140.10.10">
    <property type="entry name" value="Quinoprotein alcohol dehydrogenase-like superfamily"/>
    <property type="match status" value="2"/>
</dbReference>
<evidence type="ECO:0000256" key="3">
    <source>
        <dbReference type="ARBA" id="ARBA00023002"/>
    </source>
</evidence>
<dbReference type="InterPro" id="IPR002372">
    <property type="entry name" value="PQQ_rpt_dom"/>
</dbReference>
<organism evidence="6">
    <name type="scientific">marine metagenome</name>
    <dbReference type="NCBI Taxonomy" id="408172"/>
    <lineage>
        <taxon>unclassified sequences</taxon>
        <taxon>metagenomes</taxon>
        <taxon>ecological metagenomes</taxon>
    </lineage>
</organism>
<reference evidence="6" key="1">
    <citation type="submission" date="2018-05" db="EMBL/GenBank/DDBJ databases">
        <authorList>
            <person name="Lanie J.A."/>
            <person name="Ng W.-L."/>
            <person name="Kazmierczak K.M."/>
            <person name="Andrzejewski T.M."/>
            <person name="Davidsen T.M."/>
            <person name="Wayne K.J."/>
            <person name="Tettelin H."/>
            <person name="Glass J.I."/>
            <person name="Rusch D."/>
            <person name="Podicherti R."/>
            <person name="Tsui H.-C.T."/>
            <person name="Winkler M.E."/>
        </authorList>
    </citation>
    <scope>NUCLEOTIDE SEQUENCE</scope>
</reference>
<dbReference type="SMART" id="SM00564">
    <property type="entry name" value="PQQ"/>
    <property type="match status" value="5"/>
</dbReference>
<feature type="domain" description="Pyrrolo-quinoline quinone repeat" evidence="5">
    <location>
        <begin position="52"/>
        <end position="634"/>
    </location>
</feature>
<dbReference type="AlphaFoldDB" id="A0A381YUD9"/>
<evidence type="ECO:0000259" key="5">
    <source>
        <dbReference type="Pfam" id="PF01011"/>
    </source>
</evidence>
<dbReference type="CDD" id="cd10280">
    <property type="entry name" value="PQQ_mGDH"/>
    <property type="match status" value="1"/>
</dbReference>
<accession>A0A381YUD9</accession>
<evidence type="ECO:0000256" key="2">
    <source>
        <dbReference type="ARBA" id="ARBA00008156"/>
    </source>
</evidence>
<dbReference type="InterPro" id="IPR017511">
    <property type="entry name" value="PQQ_mDH"/>
</dbReference>
<feature type="region of interest" description="Disordered" evidence="4">
    <location>
        <begin position="34"/>
        <end position="55"/>
    </location>
</feature>